<name>A0ACD3AAK5_9AGAR</name>
<accession>A0ACD3AAK5</accession>
<evidence type="ECO:0000313" key="2">
    <source>
        <dbReference type="Proteomes" id="UP000308600"/>
    </source>
</evidence>
<organism evidence="1 2">
    <name type="scientific">Pluteus cervinus</name>
    <dbReference type="NCBI Taxonomy" id="181527"/>
    <lineage>
        <taxon>Eukaryota</taxon>
        <taxon>Fungi</taxon>
        <taxon>Dikarya</taxon>
        <taxon>Basidiomycota</taxon>
        <taxon>Agaricomycotina</taxon>
        <taxon>Agaricomycetes</taxon>
        <taxon>Agaricomycetidae</taxon>
        <taxon>Agaricales</taxon>
        <taxon>Pluteineae</taxon>
        <taxon>Pluteaceae</taxon>
        <taxon>Pluteus</taxon>
    </lineage>
</organism>
<reference evidence="1 2" key="1">
    <citation type="journal article" date="2019" name="Nat. Ecol. Evol.">
        <title>Megaphylogeny resolves global patterns of mushroom evolution.</title>
        <authorList>
            <person name="Varga T."/>
            <person name="Krizsan K."/>
            <person name="Foldi C."/>
            <person name="Dima B."/>
            <person name="Sanchez-Garcia M."/>
            <person name="Sanchez-Ramirez S."/>
            <person name="Szollosi G.J."/>
            <person name="Szarkandi J.G."/>
            <person name="Papp V."/>
            <person name="Albert L."/>
            <person name="Andreopoulos W."/>
            <person name="Angelini C."/>
            <person name="Antonin V."/>
            <person name="Barry K.W."/>
            <person name="Bougher N.L."/>
            <person name="Buchanan P."/>
            <person name="Buyck B."/>
            <person name="Bense V."/>
            <person name="Catcheside P."/>
            <person name="Chovatia M."/>
            <person name="Cooper J."/>
            <person name="Damon W."/>
            <person name="Desjardin D."/>
            <person name="Finy P."/>
            <person name="Geml J."/>
            <person name="Haridas S."/>
            <person name="Hughes K."/>
            <person name="Justo A."/>
            <person name="Karasinski D."/>
            <person name="Kautmanova I."/>
            <person name="Kiss B."/>
            <person name="Kocsube S."/>
            <person name="Kotiranta H."/>
            <person name="LaButti K.M."/>
            <person name="Lechner B.E."/>
            <person name="Liimatainen K."/>
            <person name="Lipzen A."/>
            <person name="Lukacs Z."/>
            <person name="Mihaltcheva S."/>
            <person name="Morgado L.N."/>
            <person name="Niskanen T."/>
            <person name="Noordeloos M.E."/>
            <person name="Ohm R.A."/>
            <person name="Ortiz-Santana B."/>
            <person name="Ovrebo C."/>
            <person name="Racz N."/>
            <person name="Riley R."/>
            <person name="Savchenko A."/>
            <person name="Shiryaev A."/>
            <person name="Soop K."/>
            <person name="Spirin V."/>
            <person name="Szebenyi C."/>
            <person name="Tomsovsky M."/>
            <person name="Tulloss R.E."/>
            <person name="Uehling J."/>
            <person name="Grigoriev I.V."/>
            <person name="Vagvolgyi C."/>
            <person name="Papp T."/>
            <person name="Martin F.M."/>
            <person name="Miettinen O."/>
            <person name="Hibbett D.S."/>
            <person name="Nagy L.G."/>
        </authorList>
    </citation>
    <scope>NUCLEOTIDE SEQUENCE [LARGE SCALE GENOMIC DNA]</scope>
    <source>
        <strain evidence="1 2">NL-1719</strain>
    </source>
</reference>
<sequence>MAPNTPYDTKGNPKRNIRFDVPPSDTGATPRLAPSPSVLPPRFRKRFHPCTSALPPRFCKGILATQEDKTPGENSERDDGGDDDLTEPSPTVSPVPSKTGEKEPRDEKSKKSTSPVPRQEENMATHPPQEDVPLAPVSAATTAATQPNVLKTRGKKRSREVESEALTTTAAGPETRKLRPRSAFKYSR</sequence>
<keyword evidence="2" id="KW-1185">Reference proteome</keyword>
<gene>
    <name evidence="1" type="ORF">BDN72DRAFT_964250</name>
</gene>
<proteinExistence type="predicted"/>
<protein>
    <submittedName>
        <fullName evidence="1">Uncharacterized protein</fullName>
    </submittedName>
</protein>
<evidence type="ECO:0000313" key="1">
    <source>
        <dbReference type="EMBL" id="TFK62913.1"/>
    </source>
</evidence>
<dbReference type="Proteomes" id="UP000308600">
    <property type="component" value="Unassembled WGS sequence"/>
</dbReference>
<dbReference type="EMBL" id="ML208550">
    <property type="protein sequence ID" value="TFK62913.1"/>
    <property type="molecule type" value="Genomic_DNA"/>
</dbReference>